<sequence length="56" mass="6277">MPSNIIFIFSDLIFIINLAAKSPNKNVKTIDTSAVFKEINIGDISILFSYLFDVKP</sequence>
<evidence type="ECO:0000313" key="1">
    <source>
        <dbReference type="EMBL" id="MPM01372.1"/>
    </source>
</evidence>
<proteinExistence type="predicted"/>
<name>A0A644WC98_9ZZZZ</name>
<dbReference type="AlphaFoldDB" id="A0A644WC98"/>
<protein>
    <submittedName>
        <fullName evidence="1">Uncharacterized protein</fullName>
    </submittedName>
</protein>
<comment type="caution">
    <text evidence="1">The sequence shown here is derived from an EMBL/GenBank/DDBJ whole genome shotgun (WGS) entry which is preliminary data.</text>
</comment>
<reference evidence="1" key="1">
    <citation type="submission" date="2019-08" db="EMBL/GenBank/DDBJ databases">
        <authorList>
            <person name="Kucharzyk K."/>
            <person name="Murdoch R.W."/>
            <person name="Higgins S."/>
            <person name="Loffler F."/>
        </authorList>
    </citation>
    <scope>NUCLEOTIDE SEQUENCE</scope>
</reference>
<organism evidence="1">
    <name type="scientific">bioreactor metagenome</name>
    <dbReference type="NCBI Taxonomy" id="1076179"/>
    <lineage>
        <taxon>unclassified sequences</taxon>
        <taxon>metagenomes</taxon>
        <taxon>ecological metagenomes</taxon>
    </lineage>
</organism>
<dbReference type="EMBL" id="VSSQ01000791">
    <property type="protein sequence ID" value="MPM01372.1"/>
    <property type="molecule type" value="Genomic_DNA"/>
</dbReference>
<accession>A0A644WC98</accession>
<gene>
    <name evidence="1" type="ORF">SDC9_47612</name>
</gene>